<evidence type="ECO:0000313" key="4">
    <source>
        <dbReference type="Proteomes" id="UP000324611"/>
    </source>
</evidence>
<evidence type="ECO:0000256" key="2">
    <source>
        <dbReference type="SAM" id="SignalP"/>
    </source>
</evidence>
<keyword evidence="1" id="KW-0175">Coiled coil</keyword>
<proteinExistence type="predicted"/>
<dbReference type="Proteomes" id="UP000324611">
    <property type="component" value="Unassembled WGS sequence"/>
</dbReference>
<gene>
    <name evidence="3" type="ORF">F0L74_12625</name>
</gene>
<evidence type="ECO:0000256" key="1">
    <source>
        <dbReference type="SAM" id="Coils"/>
    </source>
</evidence>
<reference evidence="3 4" key="2">
    <citation type="submission" date="2019-09" db="EMBL/GenBank/DDBJ databases">
        <authorList>
            <person name="Jin C."/>
        </authorList>
    </citation>
    <scope>NUCLEOTIDE SEQUENCE [LARGE SCALE GENOMIC DNA]</scope>
    <source>
        <strain evidence="3 4">BN140078</strain>
    </source>
</reference>
<organism evidence="3 4">
    <name type="scientific">Chitinophaga agrisoli</name>
    <dbReference type="NCBI Taxonomy" id="2607653"/>
    <lineage>
        <taxon>Bacteria</taxon>
        <taxon>Pseudomonadati</taxon>
        <taxon>Bacteroidota</taxon>
        <taxon>Chitinophagia</taxon>
        <taxon>Chitinophagales</taxon>
        <taxon>Chitinophagaceae</taxon>
        <taxon>Chitinophaga</taxon>
    </lineage>
</organism>
<name>A0A5B2VU64_9BACT</name>
<reference evidence="3 4" key="1">
    <citation type="submission" date="2019-09" db="EMBL/GenBank/DDBJ databases">
        <title>Chitinophaga ginsengihumi sp. nov., isolated from soil of ginseng rhizosphere.</title>
        <authorList>
            <person name="Lee J."/>
        </authorList>
    </citation>
    <scope>NUCLEOTIDE SEQUENCE [LARGE SCALE GENOMIC DNA]</scope>
    <source>
        <strain evidence="3 4">BN140078</strain>
    </source>
</reference>
<comment type="caution">
    <text evidence="3">The sequence shown here is derived from an EMBL/GenBank/DDBJ whole genome shotgun (WGS) entry which is preliminary data.</text>
</comment>
<feature type="chain" id="PRO_5022766521" evidence="2">
    <location>
        <begin position="21"/>
        <end position="566"/>
    </location>
</feature>
<accession>A0A5B2VU64</accession>
<evidence type="ECO:0000313" key="3">
    <source>
        <dbReference type="EMBL" id="KAA2243343.1"/>
    </source>
</evidence>
<keyword evidence="4" id="KW-1185">Reference proteome</keyword>
<sequence>MNRFLVIALFCLACSGRLHAQLYLSGNGLSTSGTGTAATVSLGGSLTGTTTLNLGANNLILDGAAGNLGIRTASPLAPLHVYKHQSGNYNPVAMLEDGLGDGYTMLGFKGTGRQYHIGAGNAFEPHFGVANKFFIWDQNATSMRLVLDADGNFGFGTVSPANRVSINSPVANTSGLQLMQLTSASPATTGDGKVLSVDGSGNVILVNDGGGSATGAWSTSGNTINNAPSFLGTIDEMPIVFKTGNITQMTLTSGGNLQLGNSVPNLSAKLDVDGIARVTSHMQINNFSITKGMNVTQLMGLHQGIRLDDSEISSVHFQSSFFGALEANWVFEGSQIQTRDFFNDASIVRIRQGWGNPSSSSGKQVATLLIDPPIANTSGNTYIARGIYYNPQLDNLNGVTHIGIENTYGQNRFNSQGGNTLIGTAEDNGDKLQVNGRVFATGLRIPTGAVPGYVLMSDFNGVANWRPVGASLTKIEVPAGLWPDYVFEKDRPAMSLPQLEAFILQHHHLPEIPSAKEVEKDGLDLVKNQAMLLKKIEELSLHLIEQDKQIKAQQQKIGQLEKALAH</sequence>
<keyword evidence="2" id="KW-0732">Signal</keyword>
<dbReference type="EMBL" id="VUOC01000002">
    <property type="protein sequence ID" value="KAA2243343.1"/>
    <property type="molecule type" value="Genomic_DNA"/>
</dbReference>
<protein>
    <submittedName>
        <fullName evidence="3">Uncharacterized protein</fullName>
    </submittedName>
</protein>
<feature type="signal peptide" evidence="2">
    <location>
        <begin position="1"/>
        <end position="20"/>
    </location>
</feature>
<feature type="coiled-coil region" evidence="1">
    <location>
        <begin position="536"/>
        <end position="563"/>
    </location>
</feature>
<dbReference type="RefSeq" id="WP_149838219.1">
    <property type="nucleotide sequence ID" value="NZ_VUOC01000002.1"/>
</dbReference>
<dbReference type="AlphaFoldDB" id="A0A5B2VU64"/>